<comment type="caution">
    <text evidence="2">The sequence shown here is derived from an EMBL/GenBank/DDBJ whole genome shotgun (WGS) entry which is preliminary data.</text>
</comment>
<accession>A0ABN3TI86</accession>
<protein>
    <submittedName>
        <fullName evidence="2">Uncharacterized protein</fullName>
    </submittedName>
</protein>
<gene>
    <name evidence="2" type="ORF">GCM10010310_79060</name>
</gene>
<feature type="region of interest" description="Disordered" evidence="1">
    <location>
        <begin position="1"/>
        <end position="25"/>
    </location>
</feature>
<dbReference type="RefSeq" id="WP_344572518.1">
    <property type="nucleotide sequence ID" value="NZ_BAAASK010000051.1"/>
</dbReference>
<feature type="compositionally biased region" description="Basic residues" evidence="1">
    <location>
        <begin position="1"/>
        <end position="12"/>
    </location>
</feature>
<dbReference type="EMBL" id="BAAASK010000051">
    <property type="protein sequence ID" value="GAA2704765.1"/>
    <property type="molecule type" value="Genomic_DNA"/>
</dbReference>
<evidence type="ECO:0000256" key="1">
    <source>
        <dbReference type="SAM" id="MobiDB-lite"/>
    </source>
</evidence>
<reference evidence="2 3" key="1">
    <citation type="journal article" date="2019" name="Int. J. Syst. Evol. Microbiol.">
        <title>The Global Catalogue of Microorganisms (GCM) 10K type strain sequencing project: providing services to taxonomists for standard genome sequencing and annotation.</title>
        <authorList>
            <consortium name="The Broad Institute Genomics Platform"/>
            <consortium name="The Broad Institute Genome Sequencing Center for Infectious Disease"/>
            <person name="Wu L."/>
            <person name="Ma J."/>
        </authorList>
    </citation>
    <scope>NUCLEOTIDE SEQUENCE [LARGE SCALE GENOMIC DNA]</scope>
    <source>
        <strain evidence="2 3">JCM 4531</strain>
    </source>
</reference>
<organism evidence="2 3">
    <name type="scientific">Streptomyces violaceolatus</name>
    <dbReference type="NCBI Taxonomy" id="67378"/>
    <lineage>
        <taxon>Bacteria</taxon>
        <taxon>Bacillati</taxon>
        <taxon>Actinomycetota</taxon>
        <taxon>Actinomycetes</taxon>
        <taxon>Kitasatosporales</taxon>
        <taxon>Streptomycetaceae</taxon>
        <taxon>Streptomyces</taxon>
        <taxon>Streptomyces violaceoruber group</taxon>
    </lineage>
</organism>
<evidence type="ECO:0000313" key="3">
    <source>
        <dbReference type="Proteomes" id="UP001499989"/>
    </source>
</evidence>
<sequence length="74" mass="7809">MALGRVKPRAPRRAPEENVPGQLGLFGSADPWQPTGCRCWPPDNRGCGHCRTCSACQDCGRCAGLGCACGCDDD</sequence>
<dbReference type="Proteomes" id="UP001499989">
    <property type="component" value="Unassembled WGS sequence"/>
</dbReference>
<evidence type="ECO:0000313" key="2">
    <source>
        <dbReference type="EMBL" id="GAA2704765.1"/>
    </source>
</evidence>
<name>A0ABN3TI86_9ACTN</name>
<proteinExistence type="predicted"/>
<keyword evidence="3" id="KW-1185">Reference proteome</keyword>